<organism evidence="2 3">
    <name type="scientific">Nelumbo nucifera</name>
    <name type="common">Sacred lotus</name>
    <dbReference type="NCBI Taxonomy" id="4432"/>
    <lineage>
        <taxon>Eukaryota</taxon>
        <taxon>Viridiplantae</taxon>
        <taxon>Streptophyta</taxon>
        <taxon>Embryophyta</taxon>
        <taxon>Tracheophyta</taxon>
        <taxon>Spermatophyta</taxon>
        <taxon>Magnoliopsida</taxon>
        <taxon>Proteales</taxon>
        <taxon>Nelumbonaceae</taxon>
        <taxon>Nelumbo</taxon>
    </lineage>
</organism>
<dbReference type="InterPro" id="IPR050425">
    <property type="entry name" value="NAD(P)_dehydrat-like"/>
</dbReference>
<evidence type="ECO:0000313" key="3">
    <source>
        <dbReference type="RefSeq" id="XP_019054416.1"/>
    </source>
</evidence>
<dbReference type="GO" id="GO:0016491">
    <property type="term" value="F:oxidoreductase activity"/>
    <property type="evidence" value="ECO:0007669"/>
    <property type="project" value="UniProtKB-KW"/>
</dbReference>
<dbReference type="AlphaFoldDB" id="A0A1U8Q8P3"/>
<dbReference type="GeneID" id="109113882"/>
<dbReference type="PANTHER" id="PTHR10366">
    <property type="entry name" value="NAD DEPENDENT EPIMERASE/DEHYDRATASE"/>
    <property type="match status" value="1"/>
</dbReference>
<dbReference type="SUPFAM" id="SSF51735">
    <property type="entry name" value="NAD(P)-binding Rossmann-fold domains"/>
    <property type="match status" value="1"/>
</dbReference>
<reference evidence="3" key="1">
    <citation type="submission" date="2025-08" db="UniProtKB">
        <authorList>
            <consortium name="RefSeq"/>
        </authorList>
    </citation>
    <scope>IDENTIFICATION</scope>
</reference>
<dbReference type="InterPro" id="IPR036291">
    <property type="entry name" value="NAD(P)-bd_dom_sf"/>
</dbReference>
<dbReference type="InParanoid" id="A0A1U8Q8P3"/>
<keyword evidence="1" id="KW-0560">Oxidoreductase</keyword>
<dbReference type="STRING" id="4432.A0A1U8Q8P3"/>
<dbReference type="PANTHER" id="PTHR10366:SF696">
    <property type="entry name" value="OS07G0601900 PROTEIN"/>
    <property type="match status" value="1"/>
</dbReference>
<dbReference type="OrthoDB" id="2735536at2759"/>
<name>A0A1U8Q8P3_NELNU</name>
<keyword evidence="2" id="KW-1185">Reference proteome</keyword>
<dbReference type="Proteomes" id="UP000189703">
    <property type="component" value="Unplaced"/>
</dbReference>
<dbReference type="Gene3D" id="3.40.50.720">
    <property type="entry name" value="NAD(P)-binding Rossmann-like Domain"/>
    <property type="match status" value="1"/>
</dbReference>
<gene>
    <name evidence="3" type="primary">LOC109113882</name>
</gene>
<sequence length="154" mass="17210">MEVVSLACGLVGGETVLSYLPESMALLISQALNHPFAYQMLRFLEALLGKVPVIHIEDVCEAHVFCMEKPSVTAGRFLCASAYLSTKEIAHYIRQYYPELHIGHDIRFVDEELEAVGVKWGSTKLNDLGFEYKCDIKMIIDHSIQCAKKMGALS</sequence>
<dbReference type="RefSeq" id="XP_019054416.1">
    <property type="nucleotide sequence ID" value="XM_019198871.1"/>
</dbReference>
<proteinExistence type="predicted"/>
<accession>A0A1U8Q8P3</accession>
<protein>
    <submittedName>
        <fullName evidence="3">Dihydroflavonol 4-reductase-like</fullName>
    </submittedName>
</protein>
<evidence type="ECO:0000313" key="2">
    <source>
        <dbReference type="Proteomes" id="UP000189703"/>
    </source>
</evidence>
<dbReference type="OMA" id="CCPRETE"/>
<dbReference type="KEGG" id="nnu:109113882"/>
<evidence type="ECO:0000256" key="1">
    <source>
        <dbReference type="ARBA" id="ARBA00023002"/>
    </source>
</evidence>